<feature type="transmembrane region" description="Helical" evidence="6">
    <location>
        <begin position="99"/>
        <end position="122"/>
    </location>
</feature>
<comment type="subcellular location">
    <subcellularLocation>
        <location evidence="1">Membrane</location>
        <topology evidence="1">Multi-pass membrane protein</topology>
    </subcellularLocation>
</comment>
<evidence type="ECO:0000256" key="3">
    <source>
        <dbReference type="ARBA" id="ARBA00022692"/>
    </source>
</evidence>
<accession>A0ABS9QG49</accession>
<proteinExistence type="inferred from homology"/>
<gene>
    <name evidence="8" type="ORF">L4923_15355</name>
</gene>
<evidence type="ECO:0000256" key="1">
    <source>
        <dbReference type="ARBA" id="ARBA00004141"/>
    </source>
</evidence>
<evidence type="ECO:0000256" key="2">
    <source>
        <dbReference type="ARBA" id="ARBA00009399"/>
    </source>
</evidence>
<feature type="transmembrane region" description="Helical" evidence="6">
    <location>
        <begin position="71"/>
        <end position="93"/>
    </location>
</feature>
<feature type="transmembrane region" description="Helical" evidence="6">
    <location>
        <begin position="35"/>
        <end position="51"/>
    </location>
</feature>
<dbReference type="PANTHER" id="PTHR38459">
    <property type="entry name" value="PROPHAGE BACTOPRENOL-LINKED GLUCOSE TRANSLOCASE HOMOLOG"/>
    <property type="match status" value="1"/>
</dbReference>
<keyword evidence="9" id="KW-1185">Reference proteome</keyword>
<sequence length="124" mass="12966">MKRLLRFGLVGGVGFLADAAILQSLLATTLLDPISARLVSIGLALFVTWLLNRYLTFAPSSRGAVVEGARYGGVGIASSALNYAVYAALILAVPSMVPLAALAIASVVAMGFSFLGYSRLVFDR</sequence>
<dbReference type="EMBL" id="JAKREW010000014">
    <property type="protein sequence ID" value="MCG7506403.1"/>
    <property type="molecule type" value="Genomic_DNA"/>
</dbReference>
<evidence type="ECO:0000256" key="5">
    <source>
        <dbReference type="ARBA" id="ARBA00023136"/>
    </source>
</evidence>
<protein>
    <submittedName>
        <fullName evidence="8">GtrA family protein</fullName>
    </submittedName>
</protein>
<comment type="similarity">
    <text evidence="2">Belongs to the GtrA family.</text>
</comment>
<name>A0ABS9QG49_9HYPH</name>
<evidence type="ECO:0000256" key="4">
    <source>
        <dbReference type="ARBA" id="ARBA00022989"/>
    </source>
</evidence>
<organism evidence="8 9">
    <name type="scientific">Mesorhizobium retamae</name>
    <dbReference type="NCBI Taxonomy" id="2912854"/>
    <lineage>
        <taxon>Bacteria</taxon>
        <taxon>Pseudomonadati</taxon>
        <taxon>Pseudomonadota</taxon>
        <taxon>Alphaproteobacteria</taxon>
        <taxon>Hyphomicrobiales</taxon>
        <taxon>Phyllobacteriaceae</taxon>
        <taxon>Mesorhizobium</taxon>
    </lineage>
</organism>
<keyword evidence="3 6" id="KW-0812">Transmembrane</keyword>
<feature type="domain" description="GtrA/DPMS transmembrane" evidence="7">
    <location>
        <begin position="6"/>
        <end position="122"/>
    </location>
</feature>
<evidence type="ECO:0000259" key="7">
    <source>
        <dbReference type="Pfam" id="PF04138"/>
    </source>
</evidence>
<reference evidence="8 9" key="1">
    <citation type="submission" date="2022-02" db="EMBL/GenBank/DDBJ databases">
        <title>Draft genome sequence of Mezorhizobium retamae strain IRAMC:0171 isolated from Retama raetam nodules.</title>
        <authorList>
            <person name="Bengaied R."/>
            <person name="Sbissi I."/>
            <person name="Huber K."/>
            <person name="Ghodbane F."/>
            <person name="Nouioui I."/>
            <person name="Tarhouni M."/>
            <person name="Gtari M."/>
        </authorList>
    </citation>
    <scope>NUCLEOTIDE SEQUENCE [LARGE SCALE GENOMIC DNA]</scope>
    <source>
        <strain evidence="8 9">IRAMC:0171</strain>
    </source>
</reference>
<dbReference type="InterPro" id="IPR007267">
    <property type="entry name" value="GtrA_DPMS_TM"/>
</dbReference>
<dbReference type="Proteomes" id="UP001201701">
    <property type="component" value="Unassembled WGS sequence"/>
</dbReference>
<comment type="caution">
    <text evidence="8">The sequence shown here is derived from an EMBL/GenBank/DDBJ whole genome shotgun (WGS) entry which is preliminary data.</text>
</comment>
<dbReference type="InterPro" id="IPR051401">
    <property type="entry name" value="GtrA_CellWall_Glycosyl"/>
</dbReference>
<evidence type="ECO:0000313" key="8">
    <source>
        <dbReference type="EMBL" id="MCG7506403.1"/>
    </source>
</evidence>
<dbReference type="RefSeq" id="WP_239366553.1">
    <property type="nucleotide sequence ID" value="NZ_JAKREW010000014.1"/>
</dbReference>
<evidence type="ECO:0000256" key="6">
    <source>
        <dbReference type="SAM" id="Phobius"/>
    </source>
</evidence>
<keyword evidence="5 6" id="KW-0472">Membrane</keyword>
<dbReference type="PANTHER" id="PTHR38459:SF1">
    <property type="entry name" value="PROPHAGE BACTOPRENOL-LINKED GLUCOSE TRANSLOCASE HOMOLOG"/>
    <property type="match status" value="1"/>
</dbReference>
<dbReference type="Pfam" id="PF04138">
    <property type="entry name" value="GtrA_DPMS_TM"/>
    <property type="match status" value="1"/>
</dbReference>
<keyword evidence="4 6" id="KW-1133">Transmembrane helix</keyword>
<evidence type="ECO:0000313" key="9">
    <source>
        <dbReference type="Proteomes" id="UP001201701"/>
    </source>
</evidence>